<evidence type="ECO:0000313" key="3">
    <source>
        <dbReference type="Proteomes" id="UP000029585"/>
    </source>
</evidence>
<comment type="caution">
    <text evidence="2">The sequence shown here is derived from an EMBL/GenBank/DDBJ whole genome shotgun (WGS) entry which is preliminary data.</text>
</comment>
<accession>A0A096DJ50</accession>
<feature type="transmembrane region" description="Helical" evidence="1">
    <location>
        <begin position="39"/>
        <end position="62"/>
    </location>
</feature>
<reference evidence="2 3" key="1">
    <citation type="submission" date="2011-08" db="EMBL/GenBank/DDBJ databases">
        <title>The Genome Sequence of Clostridium orbiscindens 1_3_50AFAA.</title>
        <authorList>
            <consortium name="The Broad Institute Genome Sequencing Platform"/>
            <person name="Earl A."/>
            <person name="Ward D."/>
            <person name="Feldgarden M."/>
            <person name="Gevers D."/>
            <person name="Daigneault M."/>
            <person name="Strauss J."/>
            <person name="Allen-Vercoe E."/>
            <person name="Young S.K."/>
            <person name="Zeng Q."/>
            <person name="Gargeya S."/>
            <person name="Fitzgerald M."/>
            <person name="Haas B."/>
            <person name="Abouelleil A."/>
            <person name="Alvarado L."/>
            <person name="Arachchi H.M."/>
            <person name="Berlin A."/>
            <person name="Brown A."/>
            <person name="Chapman S.B."/>
            <person name="Chen Z."/>
            <person name="Dunbar C."/>
            <person name="Freedman E."/>
            <person name="Gearin G."/>
            <person name="Gellesch M."/>
            <person name="Goldberg J."/>
            <person name="Griggs A."/>
            <person name="Gujja S."/>
            <person name="Heiman D."/>
            <person name="Howarth C."/>
            <person name="Larson L."/>
            <person name="Lui A."/>
            <person name="MacDonald P.J.P."/>
            <person name="Montmayeur A."/>
            <person name="Murphy C."/>
            <person name="Neiman D."/>
            <person name="Pearson M."/>
            <person name="Priest M."/>
            <person name="Roberts A."/>
            <person name="Saif S."/>
            <person name="Shea T."/>
            <person name="Shenoy N."/>
            <person name="Sisk P."/>
            <person name="Stolte C."/>
            <person name="Sykes S."/>
            <person name="Wortman J."/>
            <person name="Nusbaum C."/>
            <person name="Birren B."/>
        </authorList>
    </citation>
    <scope>NUCLEOTIDE SEQUENCE [LARGE SCALE GENOMIC DNA]</scope>
    <source>
        <strain evidence="2 3">1_3_50AFAA</strain>
    </source>
</reference>
<dbReference type="PATRIC" id="fig|742738.3.peg.34"/>
<dbReference type="RefSeq" id="WP_007495963.1">
    <property type="nucleotide sequence ID" value="NZ_KN174161.1"/>
</dbReference>
<proteinExistence type="predicted"/>
<dbReference type="AlphaFoldDB" id="A0A096DJ50"/>
<dbReference type="eggNOG" id="ENOG5033BCY">
    <property type="taxonomic scope" value="Bacteria"/>
</dbReference>
<dbReference type="HOGENOM" id="CLU_1640843_0_0_9"/>
<keyword evidence="1" id="KW-1133">Transmembrane helix</keyword>
<organism evidence="2 3">
    <name type="scientific">Flavonifractor plautii 1_3_50AFAA</name>
    <dbReference type="NCBI Taxonomy" id="742738"/>
    <lineage>
        <taxon>Bacteria</taxon>
        <taxon>Bacillati</taxon>
        <taxon>Bacillota</taxon>
        <taxon>Clostridia</taxon>
        <taxon>Eubacteriales</taxon>
        <taxon>Oscillospiraceae</taxon>
        <taxon>Flavonifractor</taxon>
    </lineage>
</organism>
<feature type="transmembrane region" description="Helical" evidence="1">
    <location>
        <begin position="100"/>
        <end position="120"/>
    </location>
</feature>
<keyword evidence="3" id="KW-1185">Reference proteome</keyword>
<dbReference type="GeneID" id="63971271"/>
<dbReference type="EMBL" id="ADLO01000002">
    <property type="protein sequence ID" value="KGF57569.1"/>
    <property type="molecule type" value="Genomic_DNA"/>
</dbReference>
<keyword evidence="1" id="KW-0472">Membrane</keyword>
<evidence type="ECO:0000313" key="2">
    <source>
        <dbReference type="EMBL" id="KGF57569.1"/>
    </source>
</evidence>
<feature type="transmembrane region" description="Helical" evidence="1">
    <location>
        <begin position="132"/>
        <end position="154"/>
    </location>
</feature>
<gene>
    <name evidence="2" type="ORF">HMPREF9460_00032</name>
</gene>
<dbReference type="Proteomes" id="UP000029585">
    <property type="component" value="Unassembled WGS sequence"/>
</dbReference>
<sequence>MKTYHITLQGQDYTICLRSYSVEINGTRYKIRSLPARKLLFLTMEVDLPISGAHVMLVSGLWSMELVVDGVMLRTGKPYTPIGKIPVWAYVVSALNLAQIMNGAVGGVLAVLGIFLTLRLSTSENLAPALRVLLSIAYLVVSWAAVFALAFLLVSSGTIYY</sequence>
<evidence type="ECO:0000256" key="1">
    <source>
        <dbReference type="SAM" id="Phobius"/>
    </source>
</evidence>
<protein>
    <submittedName>
        <fullName evidence="2">Uncharacterized protein</fullName>
    </submittedName>
</protein>
<keyword evidence="1" id="KW-0812">Transmembrane</keyword>
<name>A0A096DJ50_FLAPL</name>